<dbReference type="Gene3D" id="3.30.300.20">
    <property type="match status" value="1"/>
</dbReference>
<organism evidence="1 2">
    <name type="scientific">Tatumella punctata</name>
    <dbReference type="NCBI Taxonomy" id="399969"/>
    <lineage>
        <taxon>Bacteria</taxon>
        <taxon>Pseudomonadati</taxon>
        <taxon>Pseudomonadota</taxon>
        <taxon>Gammaproteobacteria</taxon>
        <taxon>Enterobacterales</taxon>
        <taxon>Erwiniaceae</taxon>
        <taxon>Tatumella</taxon>
    </lineage>
</organism>
<proteinExistence type="predicted"/>
<dbReference type="Pfam" id="PF02566">
    <property type="entry name" value="OsmC"/>
    <property type="match status" value="1"/>
</dbReference>
<protein>
    <submittedName>
        <fullName evidence="1">OsmC family protein</fullName>
    </submittedName>
</protein>
<gene>
    <name evidence="1" type="ORF">ACFP73_02990</name>
</gene>
<dbReference type="EMBL" id="JBHSUC010000002">
    <property type="protein sequence ID" value="MFC6361067.1"/>
    <property type="molecule type" value="Genomic_DNA"/>
</dbReference>
<dbReference type="InterPro" id="IPR003718">
    <property type="entry name" value="OsmC/Ohr_fam"/>
</dbReference>
<reference evidence="2" key="1">
    <citation type="journal article" date="2019" name="Int. J. Syst. Evol. Microbiol.">
        <title>The Global Catalogue of Microorganisms (GCM) 10K type strain sequencing project: providing services to taxonomists for standard genome sequencing and annotation.</title>
        <authorList>
            <consortium name="The Broad Institute Genomics Platform"/>
            <consortium name="The Broad Institute Genome Sequencing Center for Infectious Disease"/>
            <person name="Wu L."/>
            <person name="Ma J."/>
        </authorList>
    </citation>
    <scope>NUCLEOTIDE SEQUENCE [LARGE SCALE GENOMIC DNA]</scope>
    <source>
        <strain evidence="2">CGMCC 4.1530</strain>
    </source>
</reference>
<accession>A0ABW1VMS6</accession>
<dbReference type="Proteomes" id="UP001596215">
    <property type="component" value="Unassembled WGS sequence"/>
</dbReference>
<dbReference type="InterPro" id="IPR036102">
    <property type="entry name" value="OsmC/Ohrsf"/>
</dbReference>
<sequence length="164" mass="17904">MAIKQHHYQVTLLWTGNRGEGTASYKAYDRSAELHAAGRDTIALSADPAFRGDKSCWNPEQLLLASVSACHKLWYLHLCADAGVVVDGYQDNPEGTMVEGDRGHFTQITLRPEITLRNLQQQSLAADLHHKAHEACFIANSLNFPVNCEPVFLAGCGADSAPAD</sequence>
<name>A0ABW1VMS6_9GAMM</name>
<dbReference type="PANTHER" id="PTHR42830:SF2">
    <property type="entry name" value="OSMC_OHR FAMILY PROTEIN"/>
    <property type="match status" value="1"/>
</dbReference>
<dbReference type="InterPro" id="IPR052707">
    <property type="entry name" value="OsmC_Ohr_Peroxiredoxin"/>
</dbReference>
<evidence type="ECO:0000313" key="2">
    <source>
        <dbReference type="Proteomes" id="UP001596215"/>
    </source>
</evidence>
<keyword evidence="2" id="KW-1185">Reference proteome</keyword>
<evidence type="ECO:0000313" key="1">
    <source>
        <dbReference type="EMBL" id="MFC6361067.1"/>
    </source>
</evidence>
<dbReference type="RefSeq" id="WP_212707467.1">
    <property type="nucleotide sequence ID" value="NZ_BAAAFW010000050.1"/>
</dbReference>
<dbReference type="PANTHER" id="PTHR42830">
    <property type="entry name" value="OSMOTICALLY INDUCIBLE FAMILY PROTEIN"/>
    <property type="match status" value="1"/>
</dbReference>
<comment type="caution">
    <text evidence="1">The sequence shown here is derived from an EMBL/GenBank/DDBJ whole genome shotgun (WGS) entry which is preliminary data.</text>
</comment>
<dbReference type="SUPFAM" id="SSF82784">
    <property type="entry name" value="OsmC-like"/>
    <property type="match status" value="1"/>
</dbReference>
<dbReference type="InterPro" id="IPR015946">
    <property type="entry name" value="KH_dom-like_a/b"/>
</dbReference>